<dbReference type="PANTHER" id="PTHR30576:SF10">
    <property type="entry name" value="SLL5057 PROTEIN"/>
    <property type="match status" value="1"/>
</dbReference>
<dbReference type="PANTHER" id="PTHR30576">
    <property type="entry name" value="COLANIC BIOSYNTHESIS UDP-GLUCOSE LIPID CARRIER TRANSFERASE"/>
    <property type="match status" value="1"/>
</dbReference>
<evidence type="ECO:0000313" key="5">
    <source>
        <dbReference type="EMBL" id="GHC70104.1"/>
    </source>
</evidence>
<comment type="caution">
    <text evidence="5">The sequence shown here is derived from an EMBL/GenBank/DDBJ whole genome shotgun (WGS) entry which is preliminary data.</text>
</comment>
<reference evidence="5" key="2">
    <citation type="submission" date="2020-09" db="EMBL/GenBank/DDBJ databases">
        <authorList>
            <person name="Sun Q."/>
            <person name="Kim S."/>
        </authorList>
    </citation>
    <scope>NUCLEOTIDE SEQUENCE</scope>
    <source>
        <strain evidence="5">KCTC 42097</strain>
    </source>
</reference>
<evidence type="ECO:0000313" key="6">
    <source>
        <dbReference type="Proteomes" id="UP000641137"/>
    </source>
</evidence>
<dbReference type="GO" id="GO:0000271">
    <property type="term" value="P:polysaccharide biosynthetic process"/>
    <property type="evidence" value="ECO:0007669"/>
    <property type="project" value="UniProtKB-KW"/>
</dbReference>
<accession>A0A8J3DID0</accession>
<protein>
    <submittedName>
        <fullName evidence="5">Lipid carrier--UDP-N-acetylgalactosaminyltransferase</fullName>
    </submittedName>
</protein>
<sequence length="202" mass="22275">MTDTEMKYESRGTYEIAGKRILDLCLAFLLAIPALLICLICAVAIRYERNGSVLFKQIRIGRGQEKFTLFKLRTMAVETEHRPSHEISSAKVTRVGRFLRKTKLDELPQIINVIKGDMSFVGPRPCLPSQTELIMQREKEGAYRVRPGITGRGQVQGIDMSSPSELARIDGDYASTMSLGGDLRLMALTLIGRGGGDAVGGN</sequence>
<dbReference type="EMBL" id="BMZO01000005">
    <property type="protein sequence ID" value="GHC70104.1"/>
    <property type="molecule type" value="Genomic_DNA"/>
</dbReference>
<dbReference type="InterPro" id="IPR003362">
    <property type="entry name" value="Bact_transf"/>
</dbReference>
<evidence type="ECO:0000256" key="2">
    <source>
        <dbReference type="ARBA" id="ARBA00023169"/>
    </source>
</evidence>
<evidence type="ECO:0000256" key="3">
    <source>
        <dbReference type="SAM" id="Phobius"/>
    </source>
</evidence>
<dbReference type="Proteomes" id="UP000641137">
    <property type="component" value="Unassembled WGS sequence"/>
</dbReference>
<keyword evidence="6" id="KW-1185">Reference proteome</keyword>
<dbReference type="AlphaFoldDB" id="A0A8J3DID0"/>
<keyword evidence="3" id="KW-0812">Transmembrane</keyword>
<gene>
    <name evidence="5" type="ORF">GCM10010136_16110</name>
</gene>
<feature type="transmembrane region" description="Helical" evidence="3">
    <location>
        <begin position="21"/>
        <end position="45"/>
    </location>
</feature>
<reference evidence="5" key="1">
    <citation type="journal article" date="2014" name="Int. J. Syst. Evol. Microbiol.">
        <title>Complete genome sequence of Corynebacterium casei LMG S-19264T (=DSM 44701T), isolated from a smear-ripened cheese.</title>
        <authorList>
            <consortium name="US DOE Joint Genome Institute (JGI-PGF)"/>
            <person name="Walter F."/>
            <person name="Albersmeier A."/>
            <person name="Kalinowski J."/>
            <person name="Ruckert C."/>
        </authorList>
    </citation>
    <scope>NUCLEOTIDE SEQUENCE</scope>
    <source>
        <strain evidence="5">KCTC 42097</strain>
    </source>
</reference>
<name>A0A8J3DID0_9HYPH</name>
<keyword evidence="3" id="KW-1133">Transmembrane helix</keyword>
<keyword evidence="2" id="KW-0270">Exopolysaccharide synthesis</keyword>
<dbReference type="Pfam" id="PF02397">
    <property type="entry name" value="Bac_transf"/>
    <property type="match status" value="1"/>
</dbReference>
<evidence type="ECO:0000259" key="4">
    <source>
        <dbReference type="Pfam" id="PF02397"/>
    </source>
</evidence>
<feature type="domain" description="Bacterial sugar transferase" evidence="4">
    <location>
        <begin position="19"/>
        <end position="190"/>
    </location>
</feature>
<organism evidence="5 6">
    <name type="scientific">Limoniibacter endophyticus</name>
    <dbReference type="NCBI Taxonomy" id="1565040"/>
    <lineage>
        <taxon>Bacteria</taxon>
        <taxon>Pseudomonadati</taxon>
        <taxon>Pseudomonadota</taxon>
        <taxon>Alphaproteobacteria</taxon>
        <taxon>Hyphomicrobiales</taxon>
        <taxon>Bartonellaceae</taxon>
        <taxon>Limoniibacter</taxon>
    </lineage>
</organism>
<dbReference type="GO" id="GO:0016780">
    <property type="term" value="F:phosphotransferase activity, for other substituted phosphate groups"/>
    <property type="evidence" value="ECO:0007669"/>
    <property type="project" value="TreeGrafter"/>
</dbReference>
<dbReference type="RefSeq" id="WP_308430495.1">
    <property type="nucleotide sequence ID" value="NZ_BMZO01000005.1"/>
</dbReference>
<proteinExistence type="inferred from homology"/>
<evidence type="ECO:0000256" key="1">
    <source>
        <dbReference type="ARBA" id="ARBA00006464"/>
    </source>
</evidence>
<comment type="similarity">
    <text evidence="1">Belongs to the bacterial sugar transferase family.</text>
</comment>
<keyword evidence="3" id="KW-0472">Membrane</keyword>